<keyword evidence="1" id="KW-0472">Membrane</keyword>
<evidence type="ECO:0000256" key="2">
    <source>
        <dbReference type="SAM" id="SignalP"/>
    </source>
</evidence>
<dbReference type="AlphaFoldDB" id="A0A5C6CVM4"/>
<keyword evidence="4" id="KW-1185">Reference proteome</keyword>
<dbReference type="PROSITE" id="PS51257">
    <property type="entry name" value="PROKAR_LIPOPROTEIN"/>
    <property type="match status" value="1"/>
</dbReference>
<evidence type="ECO:0000256" key="1">
    <source>
        <dbReference type="SAM" id="Phobius"/>
    </source>
</evidence>
<feature type="signal peptide" evidence="2">
    <location>
        <begin position="1"/>
        <end position="19"/>
    </location>
</feature>
<keyword evidence="1" id="KW-1133">Transmembrane helix</keyword>
<evidence type="ECO:0000313" key="3">
    <source>
        <dbReference type="EMBL" id="TWU27557.1"/>
    </source>
</evidence>
<evidence type="ECO:0000313" key="4">
    <source>
        <dbReference type="Proteomes" id="UP000318437"/>
    </source>
</evidence>
<dbReference type="Proteomes" id="UP000318437">
    <property type="component" value="Unassembled WGS sequence"/>
</dbReference>
<reference evidence="3 4" key="1">
    <citation type="submission" date="2019-02" db="EMBL/GenBank/DDBJ databases">
        <title>Deep-cultivation of Planctomycetes and their phenomic and genomic characterization uncovers novel biology.</title>
        <authorList>
            <person name="Wiegand S."/>
            <person name="Jogler M."/>
            <person name="Boedeker C."/>
            <person name="Pinto D."/>
            <person name="Vollmers J."/>
            <person name="Rivas-Marin E."/>
            <person name="Kohn T."/>
            <person name="Peeters S.H."/>
            <person name="Heuer A."/>
            <person name="Rast P."/>
            <person name="Oberbeckmann S."/>
            <person name="Bunk B."/>
            <person name="Jeske O."/>
            <person name="Meyerdierks A."/>
            <person name="Storesund J.E."/>
            <person name="Kallscheuer N."/>
            <person name="Luecker S."/>
            <person name="Lage O.M."/>
            <person name="Pohl T."/>
            <person name="Merkel B.J."/>
            <person name="Hornburger P."/>
            <person name="Mueller R.-W."/>
            <person name="Bruemmer F."/>
            <person name="Labrenz M."/>
            <person name="Spormann A.M."/>
            <person name="Op Den Camp H."/>
            <person name="Overmann J."/>
            <person name="Amann R."/>
            <person name="Jetten M.S.M."/>
            <person name="Mascher T."/>
            <person name="Medema M.H."/>
            <person name="Devos D.P."/>
            <person name="Kaster A.-K."/>
            <person name="Ovreas L."/>
            <person name="Rohde M."/>
            <person name="Galperin M.Y."/>
            <person name="Jogler C."/>
        </authorList>
    </citation>
    <scope>NUCLEOTIDE SEQUENCE [LARGE SCALE GENOMIC DNA]</scope>
    <source>
        <strain evidence="3 4">Pla144</strain>
    </source>
</reference>
<sequence precursor="true">MAKYQYPWIVCFAMLIAAATGCTSTHNKIWESAYDSNFSAAYRDGWNKPNESELRSAWEHGEEKANKDLANATVWWLYYPLAINSLAVGIIVGLAGQYSAIFYCRWKQEISEFPASLLIPAFRLSRAFPTLDLISQSNHQIRQIQILRQIKAWRVATIKQFVTDRLRAQNELDAESQAALLRRAMRDLDNIVNDGQILANSMTDLCDQSQTEIIESTIDEWGSAR</sequence>
<name>A0A5C6CVM4_9BACT</name>
<dbReference type="EMBL" id="SJPS01000003">
    <property type="protein sequence ID" value="TWU27557.1"/>
    <property type="molecule type" value="Genomic_DNA"/>
</dbReference>
<organism evidence="3 4">
    <name type="scientific">Bythopirellula polymerisocia</name>
    <dbReference type="NCBI Taxonomy" id="2528003"/>
    <lineage>
        <taxon>Bacteria</taxon>
        <taxon>Pseudomonadati</taxon>
        <taxon>Planctomycetota</taxon>
        <taxon>Planctomycetia</taxon>
        <taxon>Pirellulales</taxon>
        <taxon>Lacipirellulaceae</taxon>
        <taxon>Bythopirellula</taxon>
    </lineage>
</organism>
<keyword evidence="1" id="KW-0812">Transmembrane</keyword>
<protein>
    <submittedName>
        <fullName evidence="3">Uncharacterized protein</fullName>
    </submittedName>
</protein>
<feature type="chain" id="PRO_5023056737" evidence="2">
    <location>
        <begin position="20"/>
        <end position="225"/>
    </location>
</feature>
<keyword evidence="2" id="KW-0732">Signal</keyword>
<accession>A0A5C6CVM4</accession>
<proteinExistence type="predicted"/>
<gene>
    <name evidence="3" type="ORF">Pla144_23340</name>
</gene>
<comment type="caution">
    <text evidence="3">The sequence shown here is derived from an EMBL/GenBank/DDBJ whole genome shotgun (WGS) entry which is preliminary data.</text>
</comment>
<feature type="transmembrane region" description="Helical" evidence="1">
    <location>
        <begin position="76"/>
        <end position="98"/>
    </location>
</feature>